<dbReference type="RefSeq" id="WP_343991018.1">
    <property type="nucleotide sequence ID" value="NZ_BAAANB010000021.1"/>
</dbReference>
<feature type="compositionally biased region" description="Basic and acidic residues" evidence="1">
    <location>
        <begin position="1"/>
        <end position="14"/>
    </location>
</feature>
<feature type="region of interest" description="Disordered" evidence="1">
    <location>
        <begin position="79"/>
        <end position="128"/>
    </location>
</feature>
<feature type="region of interest" description="Disordered" evidence="1">
    <location>
        <begin position="1"/>
        <end position="21"/>
    </location>
</feature>
<comment type="caution">
    <text evidence="3">The sequence shown here is derived from an EMBL/GenBank/DDBJ whole genome shotgun (WGS) entry which is preliminary data.</text>
</comment>
<keyword evidence="2" id="KW-0472">Membrane</keyword>
<dbReference type="Proteomes" id="UP001501285">
    <property type="component" value="Unassembled WGS sequence"/>
</dbReference>
<feature type="region of interest" description="Disordered" evidence="1">
    <location>
        <begin position="270"/>
        <end position="290"/>
    </location>
</feature>
<sequence>MSDATRGRRERDVAPEPGELQLRKVLSTMNDLEPPRDDLFAQRALQRGRARTSRHRSTVFGAAAALVVVGAVGGTWVATTHGPSSNSVSAGSAARSGKESSSAGGASAPESLQGSTAPGGRAVGPSMPSARDIRTWFGALSTRQTNAFDAIDSTVASRWPDVFSGAYAATRTGDRVAVAVTRHDPGLESFVAGAMPASTDVEFVIRSHTFAQKQKVAHEVVDQRELWRSKGVEIVGVTQDGRSDQVVVVADGSSTGLLVQQYGDIVRVEPPTPAPLGKVPGGGTLPPLQR</sequence>
<gene>
    <name evidence="3" type="ORF">GCM10009740_21070</name>
</gene>
<feature type="compositionally biased region" description="Low complexity" evidence="1">
    <location>
        <begin position="89"/>
        <end position="108"/>
    </location>
</feature>
<protein>
    <submittedName>
        <fullName evidence="3">Uncharacterized protein</fullName>
    </submittedName>
</protein>
<feature type="transmembrane region" description="Helical" evidence="2">
    <location>
        <begin position="59"/>
        <end position="78"/>
    </location>
</feature>
<proteinExistence type="predicted"/>
<keyword evidence="2" id="KW-1133">Transmembrane helix</keyword>
<evidence type="ECO:0000256" key="2">
    <source>
        <dbReference type="SAM" id="Phobius"/>
    </source>
</evidence>
<organism evidence="3 4">
    <name type="scientific">Terrabacter terrae</name>
    <dbReference type="NCBI Taxonomy" id="318434"/>
    <lineage>
        <taxon>Bacteria</taxon>
        <taxon>Bacillati</taxon>
        <taxon>Actinomycetota</taxon>
        <taxon>Actinomycetes</taxon>
        <taxon>Micrococcales</taxon>
        <taxon>Intrasporangiaceae</taxon>
        <taxon>Terrabacter</taxon>
    </lineage>
</organism>
<evidence type="ECO:0000256" key="1">
    <source>
        <dbReference type="SAM" id="MobiDB-lite"/>
    </source>
</evidence>
<dbReference type="EMBL" id="BAAANB010000021">
    <property type="protein sequence ID" value="GAA2031089.1"/>
    <property type="molecule type" value="Genomic_DNA"/>
</dbReference>
<evidence type="ECO:0000313" key="4">
    <source>
        <dbReference type="Proteomes" id="UP001501285"/>
    </source>
</evidence>
<evidence type="ECO:0000313" key="3">
    <source>
        <dbReference type="EMBL" id="GAA2031089.1"/>
    </source>
</evidence>
<reference evidence="3 4" key="1">
    <citation type="journal article" date="2019" name="Int. J. Syst. Evol. Microbiol.">
        <title>The Global Catalogue of Microorganisms (GCM) 10K type strain sequencing project: providing services to taxonomists for standard genome sequencing and annotation.</title>
        <authorList>
            <consortium name="The Broad Institute Genomics Platform"/>
            <consortium name="The Broad Institute Genome Sequencing Center for Infectious Disease"/>
            <person name="Wu L."/>
            <person name="Ma J."/>
        </authorList>
    </citation>
    <scope>NUCLEOTIDE SEQUENCE [LARGE SCALE GENOMIC DNA]</scope>
    <source>
        <strain evidence="3 4">JCM 14283</strain>
    </source>
</reference>
<keyword evidence="2" id="KW-0812">Transmembrane</keyword>
<accession>A0ABN2U8Y5</accession>
<name>A0ABN2U8Y5_9MICO</name>
<keyword evidence="4" id="KW-1185">Reference proteome</keyword>